<dbReference type="PANTHER" id="PTHR18896">
    <property type="entry name" value="PHOSPHOLIPASE D"/>
    <property type="match status" value="1"/>
</dbReference>
<evidence type="ECO:0000259" key="11">
    <source>
        <dbReference type="PROSITE" id="PS50035"/>
    </source>
</evidence>
<dbReference type="Pfam" id="PF09335">
    <property type="entry name" value="VTT_dom"/>
    <property type="match status" value="1"/>
</dbReference>
<dbReference type="Gene3D" id="3.30.870.10">
    <property type="entry name" value="Endonuclease Chain A"/>
    <property type="match status" value="2"/>
</dbReference>
<feature type="transmembrane region" description="Helical" evidence="10">
    <location>
        <begin position="454"/>
        <end position="476"/>
    </location>
</feature>
<organism evidence="12 13">
    <name type="scientific">Bradyrhizobium retamae</name>
    <dbReference type="NCBI Taxonomy" id="1300035"/>
    <lineage>
        <taxon>Bacteria</taxon>
        <taxon>Pseudomonadati</taxon>
        <taxon>Pseudomonadota</taxon>
        <taxon>Alphaproteobacteria</taxon>
        <taxon>Hyphomicrobiales</taxon>
        <taxon>Nitrobacteraceae</taxon>
        <taxon>Bradyrhizobium</taxon>
    </lineage>
</organism>
<dbReference type="OrthoDB" id="8828485at2"/>
<comment type="function">
    <text evidence="2">Could be a virulence factor.</text>
</comment>
<gene>
    <name evidence="12" type="ORF">CQ13_03260</name>
</gene>
<keyword evidence="8" id="KW-0443">Lipid metabolism</keyword>
<comment type="caution">
    <text evidence="12">The sequence shown here is derived from an EMBL/GenBank/DDBJ whole genome shotgun (WGS) entry which is preliminary data.</text>
</comment>
<feature type="transmembrane region" description="Helical" evidence="10">
    <location>
        <begin position="505"/>
        <end position="532"/>
    </location>
</feature>
<feature type="domain" description="PLD phosphodiesterase" evidence="11">
    <location>
        <begin position="110"/>
        <end position="137"/>
    </location>
</feature>
<dbReference type="CDD" id="cd09143">
    <property type="entry name" value="PLDc_vPLD1_2_like_bac_2"/>
    <property type="match status" value="1"/>
</dbReference>
<evidence type="ECO:0000256" key="2">
    <source>
        <dbReference type="ARBA" id="ARBA00003145"/>
    </source>
</evidence>
<evidence type="ECO:0000256" key="5">
    <source>
        <dbReference type="ARBA" id="ARBA00022525"/>
    </source>
</evidence>
<evidence type="ECO:0000256" key="4">
    <source>
        <dbReference type="ARBA" id="ARBA00018392"/>
    </source>
</evidence>
<evidence type="ECO:0000313" key="12">
    <source>
        <dbReference type="EMBL" id="KRR27442.1"/>
    </source>
</evidence>
<evidence type="ECO:0000313" key="13">
    <source>
        <dbReference type="Proteomes" id="UP000052023"/>
    </source>
</evidence>
<reference evidence="12 13" key="1">
    <citation type="submission" date="2014-03" db="EMBL/GenBank/DDBJ databases">
        <title>Bradyrhizobium valentinum sp. nov., isolated from effective nodules of Lupinus mariae-josephae, a lupine endemic of basic-lime soils in Eastern Spain.</title>
        <authorList>
            <person name="Duran D."/>
            <person name="Rey L."/>
            <person name="Navarro A."/>
            <person name="Busquets A."/>
            <person name="Imperial J."/>
            <person name="Ruiz-Argueso T."/>
        </authorList>
    </citation>
    <scope>NUCLEOTIDE SEQUENCE [LARGE SCALE GENOMIC DNA]</scope>
    <source>
        <strain evidence="12 13">Ro19</strain>
    </source>
</reference>
<dbReference type="GO" id="GO:0009395">
    <property type="term" value="P:phospholipid catabolic process"/>
    <property type="evidence" value="ECO:0007669"/>
    <property type="project" value="TreeGrafter"/>
</dbReference>
<feature type="transmembrane region" description="Helical" evidence="10">
    <location>
        <begin position="615"/>
        <end position="637"/>
    </location>
</feature>
<feature type="domain" description="PLD phosphodiesterase" evidence="11">
    <location>
        <begin position="327"/>
        <end position="354"/>
    </location>
</feature>
<dbReference type="InterPro" id="IPR032816">
    <property type="entry name" value="VTT_dom"/>
</dbReference>
<evidence type="ECO:0000256" key="6">
    <source>
        <dbReference type="ARBA" id="ARBA00022737"/>
    </source>
</evidence>
<feature type="transmembrane region" description="Helical" evidence="10">
    <location>
        <begin position="579"/>
        <end position="603"/>
    </location>
</feature>
<comment type="catalytic activity">
    <reaction evidence="1">
        <text>a 1,2-diacyl-sn-glycero-3-phosphocholine + H2O = a 1,2-diacyl-sn-glycero-3-phosphate + choline + H(+)</text>
        <dbReference type="Rhea" id="RHEA:14445"/>
        <dbReference type="ChEBI" id="CHEBI:15354"/>
        <dbReference type="ChEBI" id="CHEBI:15377"/>
        <dbReference type="ChEBI" id="CHEBI:15378"/>
        <dbReference type="ChEBI" id="CHEBI:57643"/>
        <dbReference type="ChEBI" id="CHEBI:58608"/>
        <dbReference type="EC" id="3.1.4.4"/>
    </reaction>
</comment>
<dbReference type="EMBL" id="LLYA01000112">
    <property type="protein sequence ID" value="KRR27442.1"/>
    <property type="molecule type" value="Genomic_DNA"/>
</dbReference>
<dbReference type="Pfam" id="PF13091">
    <property type="entry name" value="PLDc_2"/>
    <property type="match status" value="1"/>
</dbReference>
<feature type="transmembrane region" description="Helical" evidence="10">
    <location>
        <begin position="649"/>
        <end position="674"/>
    </location>
</feature>
<keyword evidence="10" id="KW-0472">Membrane</keyword>
<keyword evidence="7" id="KW-0378">Hydrolase</keyword>
<proteinExistence type="predicted"/>
<evidence type="ECO:0000256" key="9">
    <source>
        <dbReference type="ARBA" id="ARBA00029594"/>
    </source>
</evidence>
<dbReference type="CDD" id="cd09140">
    <property type="entry name" value="PLDc_vPLD1_2_like_bac_1"/>
    <property type="match status" value="1"/>
</dbReference>
<dbReference type="SUPFAM" id="SSF56024">
    <property type="entry name" value="Phospholipase D/nuclease"/>
    <property type="match status" value="2"/>
</dbReference>
<sequence>MTILNDAAAYFAALREALLLATRQVYIIGWDIHSQTRFVGPSGYADDGYPQELGAFLKALLKAKRDLRINILIWNFPALYAAEREWNSAAKFTAHASDRLRFCFDSSLPLGSAQHQKIVVIDGALGFVGGLDLTIRRWDTSAHETHHPLRTDPDGKPYPPFHDVQCMVDGEAAASLTEVAENRWRAAGCTMERPAATKGERWPASVPVQCRGMTAGIARTEIATARGDGVSEVARLFEASINAADRFIYIENQFTSATDIARLLAQRMLDVPQLRVLIVMPKMHSSWFESQAMQSGRGGFIARFVSAGVMDRVRFVYPSTRDAEQTAAVMVHSKVMIVDDRILRVGSANLNNRSMGADTECDLAFEATSDTHCEYIAWLRRSLIGHFCDVDEREIERHEADLFGFLDRLAEDDVPKSLQPIDPAASVGGVAVMVQPVADPREPLHLDRAANRMWTARTILAVFGLAAALAGLALAWQYTSLRDFADVGFVSSIISQPARSQFAPLFAIAAFVVGGLVVFPVLVLIAATSAALGPWMGFLSASAGVLLSALTLFSIGRVLGQARLQRLLGRRAARVQSGIIGKGVMAVAMIRMVPIAPFSIVNLVAGASKLSLRDFVLGTVLGMAPGIAVMAALGAQIADLARNASWINVLLLALAILAWIALCLGVQFLVTWLAGRRT</sequence>
<dbReference type="Pfam" id="PF00614">
    <property type="entry name" value="PLDc"/>
    <property type="match status" value="1"/>
</dbReference>
<evidence type="ECO:0000256" key="3">
    <source>
        <dbReference type="ARBA" id="ARBA00004613"/>
    </source>
</evidence>
<keyword evidence="6" id="KW-0677">Repeat</keyword>
<dbReference type="AlphaFoldDB" id="A0A0R3N4Y1"/>
<keyword evidence="10" id="KW-0812">Transmembrane</keyword>
<keyword evidence="10" id="KW-1133">Transmembrane helix</keyword>
<feature type="transmembrane region" description="Helical" evidence="10">
    <location>
        <begin position="538"/>
        <end position="559"/>
    </location>
</feature>
<dbReference type="InterPro" id="IPR015679">
    <property type="entry name" value="PLipase_D_fam"/>
</dbReference>
<dbReference type="InterPro" id="IPR025202">
    <property type="entry name" value="PLD-like_dom"/>
</dbReference>
<evidence type="ECO:0000256" key="7">
    <source>
        <dbReference type="ARBA" id="ARBA00022801"/>
    </source>
</evidence>
<name>A0A0R3N4Y1_9BRAD</name>
<keyword evidence="13" id="KW-1185">Reference proteome</keyword>
<keyword evidence="5" id="KW-0964">Secreted</keyword>
<evidence type="ECO:0000256" key="1">
    <source>
        <dbReference type="ARBA" id="ARBA00000798"/>
    </source>
</evidence>
<dbReference type="GO" id="GO:0005576">
    <property type="term" value="C:extracellular region"/>
    <property type="evidence" value="ECO:0007669"/>
    <property type="project" value="UniProtKB-SubCell"/>
</dbReference>
<dbReference type="Proteomes" id="UP000052023">
    <property type="component" value="Unassembled WGS sequence"/>
</dbReference>
<dbReference type="PROSITE" id="PS50035">
    <property type="entry name" value="PLD"/>
    <property type="match status" value="2"/>
</dbReference>
<evidence type="ECO:0000256" key="8">
    <source>
        <dbReference type="ARBA" id="ARBA00023098"/>
    </source>
</evidence>
<dbReference type="PANTHER" id="PTHR18896:SF76">
    <property type="entry name" value="PHOSPHOLIPASE"/>
    <property type="match status" value="1"/>
</dbReference>
<dbReference type="InterPro" id="IPR001736">
    <property type="entry name" value="PLipase_D/transphosphatidylase"/>
</dbReference>
<accession>A0A0R3N4Y1</accession>
<dbReference type="RefSeq" id="WP_057843293.1">
    <property type="nucleotide sequence ID" value="NZ_LLYA01000112.1"/>
</dbReference>
<dbReference type="GO" id="GO:0004630">
    <property type="term" value="F:phospholipase D activity"/>
    <property type="evidence" value="ECO:0007669"/>
    <property type="project" value="UniProtKB-EC"/>
</dbReference>
<evidence type="ECO:0000256" key="10">
    <source>
        <dbReference type="SAM" id="Phobius"/>
    </source>
</evidence>
<dbReference type="SMART" id="SM00155">
    <property type="entry name" value="PLDc"/>
    <property type="match status" value="2"/>
</dbReference>
<protein>
    <recommendedName>
        <fullName evidence="4">Phospholipase D</fullName>
    </recommendedName>
    <alternativeName>
        <fullName evidence="9">Choline phosphatase</fullName>
    </alternativeName>
</protein>
<comment type="subcellular location">
    <subcellularLocation>
        <location evidence="3">Secreted</location>
    </subcellularLocation>
</comment>